<evidence type="ECO:0000256" key="1">
    <source>
        <dbReference type="SAM" id="Phobius"/>
    </source>
</evidence>
<reference evidence="2" key="1">
    <citation type="submission" date="2017-05" db="UniProtKB">
        <authorList>
            <consortium name="EnsemblMetazoa"/>
        </authorList>
    </citation>
    <scope>IDENTIFICATION</scope>
</reference>
<keyword evidence="1" id="KW-0472">Membrane</keyword>
<protein>
    <submittedName>
        <fullName evidence="2">Uncharacterized protein</fullName>
    </submittedName>
</protein>
<accession>A0A1X7SYA0</accession>
<dbReference type="InParanoid" id="A0A1X7SYA0"/>
<keyword evidence="1" id="KW-0812">Transmembrane</keyword>
<sequence length="47" mass="5579">MKITTIIIICHLNTCMYISPNNSSLLQFCLFLFFLSFLLCCFLLFFF</sequence>
<proteinExistence type="predicted"/>
<dbReference type="AlphaFoldDB" id="A0A1X7SYA0"/>
<feature type="transmembrane region" description="Helical" evidence="1">
    <location>
        <begin position="25"/>
        <end position="46"/>
    </location>
</feature>
<keyword evidence="1" id="KW-1133">Transmembrane helix</keyword>
<dbReference type="EnsemblMetazoa" id="Aqu2.1.07048_001">
    <property type="protein sequence ID" value="Aqu2.1.07048_001"/>
    <property type="gene ID" value="Aqu2.1.07048"/>
</dbReference>
<evidence type="ECO:0000313" key="2">
    <source>
        <dbReference type="EnsemblMetazoa" id="Aqu2.1.07048_001"/>
    </source>
</evidence>
<name>A0A1X7SYA0_AMPQE</name>
<organism evidence="2">
    <name type="scientific">Amphimedon queenslandica</name>
    <name type="common">Sponge</name>
    <dbReference type="NCBI Taxonomy" id="400682"/>
    <lineage>
        <taxon>Eukaryota</taxon>
        <taxon>Metazoa</taxon>
        <taxon>Porifera</taxon>
        <taxon>Demospongiae</taxon>
        <taxon>Heteroscleromorpha</taxon>
        <taxon>Haplosclerida</taxon>
        <taxon>Niphatidae</taxon>
        <taxon>Amphimedon</taxon>
    </lineage>
</organism>